<dbReference type="Pfam" id="PF00171">
    <property type="entry name" value="Aldedh"/>
    <property type="match status" value="1"/>
</dbReference>
<dbReference type="Proteomes" id="UP000287519">
    <property type="component" value="Unassembled WGS sequence"/>
</dbReference>
<evidence type="ECO:0000313" key="7">
    <source>
        <dbReference type="EMBL" id="GCE42170.1"/>
    </source>
</evidence>
<evidence type="ECO:0000256" key="4">
    <source>
        <dbReference type="RuleBase" id="RU003345"/>
    </source>
</evidence>
<organism evidence="7 8">
    <name type="scientific">Rhodococcus wratislaviensis</name>
    <name type="common">Tsukamurella wratislaviensis</name>
    <dbReference type="NCBI Taxonomy" id="44752"/>
    <lineage>
        <taxon>Bacteria</taxon>
        <taxon>Bacillati</taxon>
        <taxon>Actinomycetota</taxon>
        <taxon>Actinomycetes</taxon>
        <taxon>Mycobacteriales</taxon>
        <taxon>Nocardiaceae</taxon>
        <taxon>Rhodococcus</taxon>
    </lineage>
</organism>
<keyword evidence="2 4" id="KW-0560">Oxidoreductase</keyword>
<gene>
    <name evidence="7" type="ORF">Rhow_006109</name>
</gene>
<dbReference type="InterPro" id="IPR016163">
    <property type="entry name" value="Ald_DH_C"/>
</dbReference>
<feature type="compositionally biased region" description="Basic and acidic residues" evidence="5">
    <location>
        <begin position="7"/>
        <end position="25"/>
    </location>
</feature>
<dbReference type="SUPFAM" id="SSF53720">
    <property type="entry name" value="ALDH-like"/>
    <property type="match status" value="1"/>
</dbReference>
<reference evidence="7 8" key="1">
    <citation type="submission" date="2018-11" db="EMBL/GenBank/DDBJ databases">
        <title>Microbial catabolism of amino acid.</title>
        <authorList>
            <person name="Hibi M."/>
            <person name="Ogawa J."/>
        </authorList>
    </citation>
    <scope>NUCLEOTIDE SEQUENCE [LARGE SCALE GENOMIC DNA]</scope>
    <source>
        <strain evidence="7 8">C31-06</strain>
    </source>
</reference>
<dbReference type="InterPro" id="IPR016162">
    <property type="entry name" value="Ald_DH_N"/>
</dbReference>
<dbReference type="InterPro" id="IPR029510">
    <property type="entry name" value="Ald_DH_CS_GLU"/>
</dbReference>
<dbReference type="InterPro" id="IPR016161">
    <property type="entry name" value="Ald_DH/histidinol_DH"/>
</dbReference>
<dbReference type="GO" id="GO:0016620">
    <property type="term" value="F:oxidoreductase activity, acting on the aldehyde or oxo group of donors, NAD or NADP as acceptor"/>
    <property type="evidence" value="ECO:0007669"/>
    <property type="project" value="InterPro"/>
</dbReference>
<feature type="active site" evidence="3">
    <location>
        <position position="292"/>
    </location>
</feature>
<keyword evidence="8" id="KW-1185">Reference proteome</keyword>
<dbReference type="PROSITE" id="PS00687">
    <property type="entry name" value="ALDEHYDE_DEHYDR_GLU"/>
    <property type="match status" value="1"/>
</dbReference>
<dbReference type="Gene3D" id="3.40.605.10">
    <property type="entry name" value="Aldehyde Dehydrogenase, Chain A, domain 1"/>
    <property type="match status" value="1"/>
</dbReference>
<evidence type="ECO:0000256" key="5">
    <source>
        <dbReference type="SAM" id="MobiDB-lite"/>
    </source>
</evidence>
<feature type="domain" description="Aldehyde dehydrogenase" evidence="6">
    <location>
        <begin position="62"/>
        <end position="516"/>
    </location>
</feature>
<evidence type="ECO:0000259" key="6">
    <source>
        <dbReference type="Pfam" id="PF00171"/>
    </source>
</evidence>
<dbReference type="AlphaFoldDB" id="A0A402CEZ0"/>
<protein>
    <submittedName>
        <fullName evidence="7">Aldehyde dehydrogenase</fullName>
    </submittedName>
</protein>
<evidence type="ECO:0000256" key="2">
    <source>
        <dbReference type="ARBA" id="ARBA00023002"/>
    </source>
</evidence>
<comment type="similarity">
    <text evidence="1 4">Belongs to the aldehyde dehydrogenase family.</text>
</comment>
<evidence type="ECO:0000313" key="8">
    <source>
        <dbReference type="Proteomes" id="UP000287519"/>
    </source>
</evidence>
<name>A0A402CEZ0_RHOWR</name>
<dbReference type="InterPro" id="IPR015590">
    <property type="entry name" value="Aldehyde_DH_dom"/>
</dbReference>
<sequence>MFSHGSPNRDRSARGVPKPDDVSRDRISHFSKGVIHMTATVEHSDLLSADLLIGGKFRQTSTGGAYDHINPSTGLSQASVPLAGTAEVDEAVTAAREAFRTWRKWDPVKRRRTLTKLADLMRAHADELHTVQALESGIPISMAGVLVENSLNWTDYAASAADKLSGEVVPSTPGEIFDYTLVEPVGVVGVIIPWNGPVGSLGMCALPPLAAGCCVIIKPSELAPFSASLFGKLCQEAGIPPGVVSVLPGGAEAGQALVGHPGVDMISFTGGTATSRAIATKCAEMGKRCVLELGGKSADLVFSDADVTKAAQEALGWLLVTNGQACTLASRFIVHTDIYDQYVETLAGLMQGLKVGDAIDPNTGMGPVINARAVERILGMVDRAQQQGATLLTGGTRLDLPGYMIAPTLFGDVDNSSELAQDEVFGPVLSALRFEDEDQAVEMANASQYGLAGYIHTNDLSRALRVAAALETGNVGINGGVAPAAANAPFGGVKQSGLGRLGGIGGILEYTTIKNVQIRL</sequence>
<dbReference type="EMBL" id="BHYM01000050">
    <property type="protein sequence ID" value="GCE42170.1"/>
    <property type="molecule type" value="Genomic_DNA"/>
</dbReference>
<dbReference type="FunFam" id="3.40.309.10:FF:000012">
    <property type="entry name" value="Betaine aldehyde dehydrogenase"/>
    <property type="match status" value="1"/>
</dbReference>
<dbReference type="Gene3D" id="3.40.309.10">
    <property type="entry name" value="Aldehyde Dehydrogenase, Chain A, domain 2"/>
    <property type="match status" value="1"/>
</dbReference>
<proteinExistence type="inferred from homology"/>
<feature type="region of interest" description="Disordered" evidence="5">
    <location>
        <begin position="1"/>
        <end position="25"/>
    </location>
</feature>
<evidence type="ECO:0000256" key="3">
    <source>
        <dbReference type="PROSITE-ProRule" id="PRU10007"/>
    </source>
</evidence>
<accession>A0A402CEZ0</accession>
<dbReference type="FunFam" id="3.40.605.10:FF:000007">
    <property type="entry name" value="NAD/NADP-dependent betaine aldehyde dehydrogenase"/>
    <property type="match status" value="1"/>
</dbReference>
<dbReference type="PANTHER" id="PTHR11699">
    <property type="entry name" value="ALDEHYDE DEHYDROGENASE-RELATED"/>
    <property type="match status" value="1"/>
</dbReference>
<comment type="caution">
    <text evidence="7">The sequence shown here is derived from an EMBL/GenBank/DDBJ whole genome shotgun (WGS) entry which is preliminary data.</text>
</comment>
<evidence type="ECO:0000256" key="1">
    <source>
        <dbReference type="ARBA" id="ARBA00009986"/>
    </source>
</evidence>